<dbReference type="Gene3D" id="3.50.50.60">
    <property type="entry name" value="FAD/NAD(P)-binding domain"/>
    <property type="match status" value="1"/>
</dbReference>
<reference evidence="2" key="1">
    <citation type="submission" date="2021-01" db="EMBL/GenBank/DDBJ databases">
        <title>Diatom-associated Roseobacters Show Island Model of Population Structure.</title>
        <authorList>
            <person name="Qu L."/>
            <person name="Feng X."/>
            <person name="Chen Y."/>
            <person name="Li L."/>
            <person name="Wang X."/>
            <person name="Hu Z."/>
            <person name="Wang H."/>
            <person name="Luo H."/>
        </authorList>
    </citation>
    <scope>NUCLEOTIDE SEQUENCE</scope>
    <source>
        <strain evidence="2">SM26-45</strain>
    </source>
</reference>
<dbReference type="Pfam" id="PF01494">
    <property type="entry name" value="FAD_binding_3"/>
    <property type="match status" value="1"/>
</dbReference>
<feature type="domain" description="FAD-binding" evidence="1">
    <location>
        <begin position="3"/>
        <end position="325"/>
    </location>
</feature>
<dbReference type="InterPro" id="IPR051704">
    <property type="entry name" value="FAD_aromatic-hydroxylase"/>
</dbReference>
<proteinExistence type="predicted"/>
<dbReference type="InterPro" id="IPR036188">
    <property type="entry name" value="FAD/NAD-bd_sf"/>
</dbReference>
<dbReference type="GO" id="GO:0071949">
    <property type="term" value="F:FAD binding"/>
    <property type="evidence" value="ECO:0007669"/>
    <property type="project" value="InterPro"/>
</dbReference>
<comment type="caution">
    <text evidence="2">The sequence shown here is derived from an EMBL/GenBank/DDBJ whole genome shotgun (WGS) entry which is preliminary data.</text>
</comment>
<dbReference type="SUPFAM" id="SSF51905">
    <property type="entry name" value="FAD/NAD(P)-binding domain"/>
    <property type="match status" value="1"/>
</dbReference>
<evidence type="ECO:0000259" key="1">
    <source>
        <dbReference type="Pfam" id="PF01494"/>
    </source>
</evidence>
<name>A0A9Q2P321_9RHOB</name>
<dbReference type="PANTHER" id="PTHR46865">
    <property type="entry name" value="OXIDOREDUCTASE-RELATED"/>
    <property type="match status" value="1"/>
</dbReference>
<dbReference type="Proteomes" id="UP000809337">
    <property type="component" value="Unassembled WGS sequence"/>
</dbReference>
<keyword evidence="2" id="KW-0503">Monooxygenase</keyword>
<gene>
    <name evidence="2" type="ORF">JQX14_13685</name>
</gene>
<dbReference type="Gene3D" id="3.30.9.10">
    <property type="entry name" value="D-Amino Acid Oxidase, subunit A, domain 2"/>
    <property type="match status" value="1"/>
</dbReference>
<dbReference type="AlphaFoldDB" id="A0A9Q2P321"/>
<dbReference type="EMBL" id="JAFBWN010000008">
    <property type="protein sequence ID" value="MBM2355597.1"/>
    <property type="molecule type" value="Genomic_DNA"/>
</dbReference>
<sequence length="391" mass="42418">MKAIISGAGIAGLAAAYELGRAGWDVVVLEKADSLRDGGYMIDFFGPGYDAAEANGLLDAFARHARKVEGVELVNADGSRQGYMSYRSFAAPLGGRLFSLMRGDLERVLFNALGPIVDLRFGTRIETVDNGPASVDIVTSAGDRLHGDVLIGADGIHSPLRAHLFTAEPRVLRYLGYHTAAYFFRSDAVAKAVQDRFLMLSLPDRQAGLYRMEGDSVAVYFIWRDTRPERADDAGAAIRENFGDLGWLVPETLAAMPPNAEIYYDVVAQIEADQWCNGRVALLGDAAFAVSLLAGQGASLAMGGAHILAQQLASQADVPTALARYDTILRPEVVKKQAAGRKAADWIVPHSPFRVWLRARVFNLSSLPFVSRVFERLVATSPKGVFTKKRS</sequence>
<organism evidence="2 3">
    <name type="scientific">Pseudosulfitobacter pseudonitzschiae</name>
    <dbReference type="NCBI Taxonomy" id="1402135"/>
    <lineage>
        <taxon>Bacteria</taxon>
        <taxon>Pseudomonadati</taxon>
        <taxon>Pseudomonadota</taxon>
        <taxon>Alphaproteobacteria</taxon>
        <taxon>Rhodobacterales</taxon>
        <taxon>Roseobacteraceae</taxon>
        <taxon>Pseudosulfitobacter</taxon>
    </lineage>
</organism>
<dbReference type="RefSeq" id="WP_231034539.1">
    <property type="nucleotide sequence ID" value="NZ_JAJNGX010000008.1"/>
</dbReference>
<evidence type="ECO:0000313" key="3">
    <source>
        <dbReference type="Proteomes" id="UP000809337"/>
    </source>
</evidence>
<protein>
    <submittedName>
        <fullName evidence="2">FAD-dependent monooxygenase</fullName>
    </submittedName>
</protein>
<dbReference type="InterPro" id="IPR002938">
    <property type="entry name" value="FAD-bd"/>
</dbReference>
<accession>A0A9Q2P321</accession>
<evidence type="ECO:0000313" key="2">
    <source>
        <dbReference type="EMBL" id="MBM2355597.1"/>
    </source>
</evidence>
<dbReference type="PRINTS" id="PR00420">
    <property type="entry name" value="RNGMNOXGNASE"/>
</dbReference>
<keyword evidence="2" id="KW-0560">Oxidoreductase</keyword>
<dbReference type="GO" id="GO:0004497">
    <property type="term" value="F:monooxygenase activity"/>
    <property type="evidence" value="ECO:0007669"/>
    <property type="project" value="UniProtKB-KW"/>
</dbReference>